<keyword evidence="10" id="KW-1185">Reference proteome</keyword>
<evidence type="ECO:0000256" key="2">
    <source>
        <dbReference type="ARBA" id="ARBA00022556"/>
    </source>
</evidence>
<sequence length="317" mass="33723">MKLSEIAQIIGAEFSGADREISSMNTLKDATEEQLSFIANAKYVKDMAASKAAAIIVNEKTKEYVPEGCVALVVEDTYWQMAVLSKYFSAPVEDKDVLKAVIGEGCDISEKAEIANGAKIGNNCTIMAGVYVGSGSEIGDNTILYPNVVVYRDCKVGSDCIIHAGTVVGSDGFGFASNRLGQHKKIYHNGNVVIEDDVEIGSNVSIDRAVFGSTHIKKGARLDNLIQVAHNCVIGEGSVFAAQTGMAGSSIIGRNNVFGAQSGTAGHLHTGDFNTFAARSGVTKTITESGKTFAGFPLMDHKMWLKLQGTLSRLLKK</sequence>
<comment type="subunit">
    <text evidence="7">Homotrimer.</text>
</comment>
<feature type="active site" description="Proton acceptor" evidence="7">
    <location>
        <position position="230"/>
    </location>
</feature>
<keyword evidence="4 7" id="KW-0677">Repeat</keyword>
<feature type="domain" description="UDP-3-O-[3-hydroxymyristoyl] glucosamine N-acyltransferase non-repeat region" evidence="8">
    <location>
        <begin position="18"/>
        <end position="86"/>
    </location>
</feature>
<dbReference type="GO" id="GO:0016410">
    <property type="term" value="F:N-acyltransferase activity"/>
    <property type="evidence" value="ECO:0007669"/>
    <property type="project" value="InterPro"/>
</dbReference>
<dbReference type="Proteomes" id="UP000593910">
    <property type="component" value="Chromosome"/>
</dbReference>
<keyword evidence="1 7" id="KW-0444">Lipid biosynthesis</keyword>
<comment type="similarity">
    <text evidence="7">Belongs to the transferase hexapeptide repeat family. LpxD subfamily.</text>
</comment>
<dbReference type="NCBIfam" id="TIGR01853">
    <property type="entry name" value="lipid_A_lpxD"/>
    <property type="match status" value="1"/>
</dbReference>
<dbReference type="EC" id="2.3.1.191" evidence="7"/>
<evidence type="ECO:0000256" key="7">
    <source>
        <dbReference type="HAMAP-Rule" id="MF_00523"/>
    </source>
</evidence>
<organism evidence="9 10">
    <name type="scientific">Sulfurimonas marina</name>
    <dbReference type="NCBI Taxonomy" id="2590551"/>
    <lineage>
        <taxon>Bacteria</taxon>
        <taxon>Pseudomonadati</taxon>
        <taxon>Campylobacterota</taxon>
        <taxon>Epsilonproteobacteria</taxon>
        <taxon>Campylobacterales</taxon>
        <taxon>Sulfurimonadaceae</taxon>
        <taxon>Sulfurimonas</taxon>
    </lineage>
</organism>
<comment type="catalytic activity">
    <reaction evidence="7">
        <text>a UDP-3-O-[(3R)-3-hydroxyacyl]-alpha-D-glucosamine + a (3R)-hydroxyacyl-[ACP] = a UDP-2-N,3-O-bis[(3R)-3-hydroxyacyl]-alpha-D-glucosamine + holo-[ACP] + H(+)</text>
        <dbReference type="Rhea" id="RHEA:53836"/>
        <dbReference type="Rhea" id="RHEA-COMP:9685"/>
        <dbReference type="Rhea" id="RHEA-COMP:9945"/>
        <dbReference type="ChEBI" id="CHEBI:15378"/>
        <dbReference type="ChEBI" id="CHEBI:64479"/>
        <dbReference type="ChEBI" id="CHEBI:78827"/>
        <dbReference type="ChEBI" id="CHEBI:137740"/>
        <dbReference type="ChEBI" id="CHEBI:137748"/>
        <dbReference type="EC" id="2.3.1.191"/>
    </reaction>
</comment>
<name>A0A7M1AVD4_9BACT</name>
<dbReference type="Pfam" id="PF04613">
    <property type="entry name" value="LpxD"/>
    <property type="match status" value="1"/>
</dbReference>
<dbReference type="GO" id="GO:0009245">
    <property type="term" value="P:lipid A biosynthetic process"/>
    <property type="evidence" value="ECO:0007669"/>
    <property type="project" value="UniProtKB-UniRule"/>
</dbReference>
<proteinExistence type="inferred from homology"/>
<keyword evidence="6 7" id="KW-0012">Acyltransferase</keyword>
<dbReference type="GO" id="GO:0016020">
    <property type="term" value="C:membrane"/>
    <property type="evidence" value="ECO:0007669"/>
    <property type="project" value="GOC"/>
</dbReference>
<dbReference type="HAMAP" id="MF_00523">
    <property type="entry name" value="LpxD"/>
    <property type="match status" value="1"/>
</dbReference>
<accession>A0A7M1AVD4</accession>
<dbReference type="Pfam" id="PF00132">
    <property type="entry name" value="Hexapep"/>
    <property type="match status" value="1"/>
</dbReference>
<dbReference type="GO" id="GO:0103118">
    <property type="term" value="F:UDP-3-O-[(3R)-3-hydroxyacyl]-glucosamine N-acyltransferase activity"/>
    <property type="evidence" value="ECO:0007669"/>
    <property type="project" value="UniProtKB-EC"/>
</dbReference>
<dbReference type="PANTHER" id="PTHR43378:SF2">
    <property type="entry name" value="UDP-3-O-ACYLGLUCOSAMINE N-ACYLTRANSFERASE 1, MITOCHONDRIAL-RELATED"/>
    <property type="match status" value="1"/>
</dbReference>
<reference evidence="9 10" key="1">
    <citation type="submission" date="2019-06" db="EMBL/GenBank/DDBJ databases">
        <title>Sulfurimonas gotlandica sp. nov., a chemoautotrophic and psychrotolerant epsilonproteobacterium isolated from a pelagic redoxcline, and an emended description of the genus Sulfurimonas.</title>
        <authorList>
            <person name="Wang S."/>
            <person name="Jiang L."/>
            <person name="Shao Z."/>
        </authorList>
    </citation>
    <scope>NUCLEOTIDE SEQUENCE [LARGE SCALE GENOMIC DNA]</scope>
    <source>
        <strain evidence="9 10">B2</strain>
    </source>
</reference>
<dbReference type="CDD" id="cd03352">
    <property type="entry name" value="LbH_LpxD"/>
    <property type="match status" value="1"/>
</dbReference>
<evidence type="ECO:0000313" key="9">
    <source>
        <dbReference type="EMBL" id="QOP41346.1"/>
    </source>
</evidence>
<dbReference type="AlphaFoldDB" id="A0A7M1AVD4"/>
<gene>
    <name evidence="7 9" type="primary">lpxD</name>
    <name evidence="9" type="ORF">FJR03_06160</name>
</gene>
<keyword evidence="3 7" id="KW-0808">Transferase</keyword>
<dbReference type="Gene3D" id="3.40.1390.10">
    <property type="entry name" value="MurE/MurF, N-terminal domain"/>
    <property type="match status" value="1"/>
</dbReference>
<dbReference type="PANTHER" id="PTHR43378">
    <property type="entry name" value="UDP-3-O-ACYLGLUCOSAMINE N-ACYLTRANSFERASE"/>
    <property type="match status" value="1"/>
</dbReference>
<dbReference type="InterPro" id="IPR020573">
    <property type="entry name" value="UDP_GlcNAc_AcTrfase_non-rep"/>
</dbReference>
<keyword evidence="2 7" id="KW-0441">Lipid A biosynthesis</keyword>
<evidence type="ECO:0000256" key="5">
    <source>
        <dbReference type="ARBA" id="ARBA00023098"/>
    </source>
</evidence>
<dbReference type="EMBL" id="CP041165">
    <property type="protein sequence ID" value="QOP41346.1"/>
    <property type="molecule type" value="Genomic_DNA"/>
</dbReference>
<keyword evidence="5 7" id="KW-0443">Lipid metabolism</keyword>
<dbReference type="NCBIfam" id="NF002060">
    <property type="entry name" value="PRK00892.1"/>
    <property type="match status" value="1"/>
</dbReference>
<dbReference type="Gene3D" id="2.160.10.10">
    <property type="entry name" value="Hexapeptide repeat proteins"/>
    <property type="match status" value="1"/>
</dbReference>
<evidence type="ECO:0000256" key="1">
    <source>
        <dbReference type="ARBA" id="ARBA00022516"/>
    </source>
</evidence>
<dbReference type="SUPFAM" id="SSF51161">
    <property type="entry name" value="Trimeric LpxA-like enzymes"/>
    <property type="match status" value="1"/>
</dbReference>
<evidence type="ECO:0000313" key="10">
    <source>
        <dbReference type="Proteomes" id="UP000593910"/>
    </source>
</evidence>
<evidence type="ECO:0000256" key="6">
    <source>
        <dbReference type="ARBA" id="ARBA00023315"/>
    </source>
</evidence>
<dbReference type="RefSeq" id="WP_193112660.1">
    <property type="nucleotide sequence ID" value="NZ_CP041165.1"/>
</dbReference>
<evidence type="ECO:0000256" key="4">
    <source>
        <dbReference type="ARBA" id="ARBA00022737"/>
    </source>
</evidence>
<protein>
    <recommendedName>
        <fullName evidence="7">UDP-3-O-acylglucosamine N-acyltransferase</fullName>
        <ecNumber evidence="7">2.3.1.191</ecNumber>
    </recommendedName>
</protein>
<dbReference type="InterPro" id="IPR001451">
    <property type="entry name" value="Hexapep"/>
</dbReference>
<evidence type="ECO:0000259" key="8">
    <source>
        <dbReference type="Pfam" id="PF04613"/>
    </source>
</evidence>
<dbReference type="KEGG" id="smax:FJR03_06160"/>
<dbReference type="InterPro" id="IPR007691">
    <property type="entry name" value="LpxD"/>
</dbReference>
<dbReference type="InterPro" id="IPR011004">
    <property type="entry name" value="Trimer_LpxA-like_sf"/>
</dbReference>
<comment type="function">
    <text evidence="7">Catalyzes the N-acylation of UDP-3-O-acylglucosamine using 3-hydroxyacyl-ACP as the acyl donor. Is involved in the biosynthesis of lipid A, a phosphorylated glycolipid that anchors the lipopolysaccharide to the outer membrane of the cell.</text>
</comment>
<evidence type="ECO:0000256" key="3">
    <source>
        <dbReference type="ARBA" id="ARBA00022679"/>
    </source>
</evidence>
<comment type="pathway">
    <text evidence="7">Bacterial outer membrane biogenesis; LPS lipid A biosynthesis.</text>
</comment>
<dbReference type="UniPathway" id="UPA00973"/>